<dbReference type="Gene3D" id="3.20.20.70">
    <property type="entry name" value="Aldolase class I"/>
    <property type="match status" value="1"/>
</dbReference>
<evidence type="ECO:0000313" key="2">
    <source>
        <dbReference type="EMBL" id="EPA05730.1"/>
    </source>
</evidence>
<sequence length="50" mass="5709">MPGPDQKLSLEPHELAELVRGCRAIKLALGDTKKNPQKKNYLFYDLPENQ</sequence>
<dbReference type="InterPro" id="IPR013785">
    <property type="entry name" value="Aldolase_TIM"/>
</dbReference>
<dbReference type="AlphaFoldDB" id="S2E357"/>
<dbReference type="InterPro" id="IPR013132">
    <property type="entry name" value="PseI/NeuA/B-like_N"/>
</dbReference>
<accession>S2E357</accession>
<proteinExistence type="predicted"/>
<evidence type="ECO:0000259" key="1">
    <source>
        <dbReference type="Pfam" id="PF03102"/>
    </source>
</evidence>
<name>S2E357_9ARCH</name>
<feature type="domain" description="PseI/NeuA/B-like" evidence="1">
    <location>
        <begin position="1"/>
        <end position="34"/>
    </location>
</feature>
<gene>
    <name evidence="2" type="ORF">BG20_I1927</name>
</gene>
<evidence type="ECO:0000313" key="3">
    <source>
        <dbReference type="Proteomes" id="UP000014065"/>
    </source>
</evidence>
<dbReference type="Proteomes" id="UP000014065">
    <property type="component" value="Unassembled WGS sequence"/>
</dbReference>
<keyword evidence="3" id="KW-1185">Reference proteome</keyword>
<organism evidence="2 3">
    <name type="scientific">Candidatus Nitrosarchaeum limnium BG20</name>
    <dbReference type="NCBI Taxonomy" id="859192"/>
    <lineage>
        <taxon>Archaea</taxon>
        <taxon>Nitrososphaerota</taxon>
        <taxon>Nitrososphaeria</taxon>
        <taxon>Nitrosopumilales</taxon>
        <taxon>Nitrosopumilaceae</taxon>
        <taxon>Nitrosarchaeum</taxon>
    </lineage>
</organism>
<comment type="caution">
    <text evidence="2">The sequence shown here is derived from an EMBL/GenBank/DDBJ whole genome shotgun (WGS) entry which is preliminary data.</text>
</comment>
<dbReference type="RefSeq" id="WP_010191677.1">
    <property type="nucleotide sequence ID" value="NZ_AHJG01000161.1"/>
</dbReference>
<dbReference type="GO" id="GO:0016051">
    <property type="term" value="P:carbohydrate biosynthetic process"/>
    <property type="evidence" value="ECO:0007669"/>
    <property type="project" value="InterPro"/>
</dbReference>
<dbReference type="Pfam" id="PF03102">
    <property type="entry name" value="NeuB"/>
    <property type="match status" value="1"/>
</dbReference>
<reference evidence="2 3" key="1">
    <citation type="journal article" date="2012" name="J. Bacteriol.">
        <title>Genome Sequence of "Candidatus Nitrosoarchaeum limnia" BG20, a Low-Salinity Ammonia-Oxidizing Archaeon from the San Francisco Bay Estuary.</title>
        <authorList>
            <person name="Mosier A.C."/>
            <person name="Allen E.E."/>
            <person name="Kim M."/>
            <person name="Ferriera S."/>
            <person name="Francis C.A."/>
        </authorList>
    </citation>
    <scope>NUCLEOTIDE SEQUENCE [LARGE SCALE GENOMIC DNA]</scope>
    <source>
        <strain evidence="2 3">BG20</strain>
    </source>
</reference>
<dbReference type="EMBL" id="AHJG01000161">
    <property type="protein sequence ID" value="EPA05730.1"/>
    <property type="molecule type" value="Genomic_DNA"/>
</dbReference>
<protein>
    <recommendedName>
        <fullName evidence="1">PseI/NeuA/B-like domain-containing protein</fullName>
    </recommendedName>
</protein>